<organism evidence="1 2">
    <name type="scientific">Tenggerimyces flavus</name>
    <dbReference type="NCBI Taxonomy" id="1708749"/>
    <lineage>
        <taxon>Bacteria</taxon>
        <taxon>Bacillati</taxon>
        <taxon>Actinomycetota</taxon>
        <taxon>Actinomycetes</taxon>
        <taxon>Propionibacteriales</taxon>
        <taxon>Nocardioidaceae</taxon>
        <taxon>Tenggerimyces</taxon>
    </lineage>
</organism>
<gene>
    <name evidence="1" type="ORF">ACFOUW_22925</name>
</gene>
<dbReference type="RefSeq" id="WP_205118584.1">
    <property type="nucleotide sequence ID" value="NZ_JAFBCM010000001.1"/>
</dbReference>
<dbReference type="Gene3D" id="3.40.50.11440">
    <property type="match status" value="1"/>
</dbReference>
<sequence>MTADPFAAVEGLAYDTKFPDLIPVRQHIAAPAVADVEASTRAALAGIGDVEGKRVCVTAGSRGIADLATILRTAVAELRSRGASPFVVPAMGSHGGATAEGQQEILSGLGVTEDSVGAPIESGMDTVVIDRLDGGPEVHVDARAAAADAILLVNRIKPHTTFRGEVESGLAKIAAIGLGKQHGAEAIHLHGPVQLGTWIPAAYRALAATGKVLGGVAILENAHHQVAKVAFVSADGIGAAGEAALLAEAFELLPRLPFDELDVLVVDEFGKDKSGAGMDPNVLGRMGIPGIAELPTPRITNVTVHHLTEASHGNGIGVGLADLVPLRVVRQLDLRSTYVNSLTAGLSGLRRARLPVVLPTDRDVIASAIRACGVADPAAVRLVRVRDTLDLETMLVSTSLRAELDANPALTVLGEPSPMTFTPDGDLA</sequence>
<keyword evidence="2" id="KW-1185">Reference proteome</keyword>
<accession>A0ABV7YJ36</accession>
<evidence type="ECO:0000313" key="2">
    <source>
        <dbReference type="Proteomes" id="UP001595699"/>
    </source>
</evidence>
<dbReference type="Proteomes" id="UP001595699">
    <property type="component" value="Unassembled WGS sequence"/>
</dbReference>
<evidence type="ECO:0000313" key="1">
    <source>
        <dbReference type="EMBL" id="MFC3763710.1"/>
    </source>
</evidence>
<proteinExistence type="predicted"/>
<comment type="caution">
    <text evidence="1">The sequence shown here is derived from an EMBL/GenBank/DDBJ whole genome shotgun (WGS) entry which is preliminary data.</text>
</comment>
<name>A0ABV7YJ36_9ACTN</name>
<protein>
    <submittedName>
        <fullName evidence="1">DUF2088 domain-containing protein</fullName>
    </submittedName>
</protein>
<reference evidence="2" key="1">
    <citation type="journal article" date="2019" name="Int. J. Syst. Evol. Microbiol.">
        <title>The Global Catalogue of Microorganisms (GCM) 10K type strain sequencing project: providing services to taxonomists for standard genome sequencing and annotation.</title>
        <authorList>
            <consortium name="The Broad Institute Genomics Platform"/>
            <consortium name="The Broad Institute Genome Sequencing Center for Infectious Disease"/>
            <person name="Wu L."/>
            <person name="Ma J."/>
        </authorList>
    </citation>
    <scope>NUCLEOTIDE SEQUENCE [LARGE SCALE GENOMIC DNA]</scope>
    <source>
        <strain evidence="2">CGMCC 4.7241</strain>
    </source>
</reference>
<dbReference type="EMBL" id="JBHRZH010000020">
    <property type="protein sequence ID" value="MFC3763710.1"/>
    <property type="molecule type" value="Genomic_DNA"/>
</dbReference>